<dbReference type="InterPro" id="IPR036396">
    <property type="entry name" value="Cyt_P450_sf"/>
</dbReference>
<keyword evidence="8" id="KW-1185">Reference proteome</keyword>
<evidence type="ECO:0000256" key="4">
    <source>
        <dbReference type="ARBA" id="ARBA00023002"/>
    </source>
</evidence>
<evidence type="ECO:0000256" key="6">
    <source>
        <dbReference type="RuleBase" id="RU000461"/>
    </source>
</evidence>
<gene>
    <name evidence="7" type="ORF">PRZ48_004483</name>
</gene>
<dbReference type="CDD" id="cd11041">
    <property type="entry name" value="CYP503A1-like"/>
    <property type="match status" value="1"/>
</dbReference>
<dbReference type="Proteomes" id="UP001305779">
    <property type="component" value="Unassembled WGS sequence"/>
</dbReference>
<evidence type="ECO:0000256" key="5">
    <source>
        <dbReference type="ARBA" id="ARBA00023004"/>
    </source>
</evidence>
<comment type="cofactor">
    <cofactor evidence="1">
        <name>heme</name>
        <dbReference type="ChEBI" id="CHEBI:30413"/>
    </cofactor>
</comment>
<evidence type="ECO:0000313" key="8">
    <source>
        <dbReference type="Proteomes" id="UP001305779"/>
    </source>
</evidence>
<evidence type="ECO:0000256" key="1">
    <source>
        <dbReference type="ARBA" id="ARBA00001971"/>
    </source>
</evidence>
<reference evidence="7 8" key="1">
    <citation type="journal article" date="2023" name="G3 (Bethesda)">
        <title>A chromosome-level genome assembly of Zasmidium syzygii isolated from banana leaves.</title>
        <authorList>
            <person name="van Westerhoven A.C."/>
            <person name="Mehrabi R."/>
            <person name="Talebi R."/>
            <person name="Steentjes M.B.F."/>
            <person name="Corcolon B."/>
            <person name="Chong P.A."/>
            <person name="Kema G.H.J."/>
            <person name="Seidl M.F."/>
        </authorList>
    </citation>
    <scope>NUCLEOTIDE SEQUENCE [LARGE SCALE GENOMIC DNA]</scope>
    <source>
        <strain evidence="7 8">P124</strain>
    </source>
</reference>
<dbReference type="InterPro" id="IPR002403">
    <property type="entry name" value="Cyt_P450_E_grp-IV"/>
</dbReference>
<dbReference type="EMBL" id="JAXOVC010000003">
    <property type="protein sequence ID" value="KAK4503568.1"/>
    <property type="molecule type" value="Genomic_DNA"/>
</dbReference>
<keyword evidence="6" id="KW-0503">Monooxygenase</keyword>
<evidence type="ECO:0000256" key="3">
    <source>
        <dbReference type="ARBA" id="ARBA00022723"/>
    </source>
</evidence>
<protein>
    <recommendedName>
        <fullName evidence="9">Cytochrome P450</fullName>
    </recommendedName>
</protein>
<proteinExistence type="inferred from homology"/>
<dbReference type="SUPFAM" id="SSF48264">
    <property type="entry name" value="Cytochrome P450"/>
    <property type="match status" value="1"/>
</dbReference>
<organism evidence="7 8">
    <name type="scientific">Zasmidium cellare</name>
    <name type="common">Wine cellar mold</name>
    <name type="synonym">Racodium cellare</name>
    <dbReference type="NCBI Taxonomy" id="395010"/>
    <lineage>
        <taxon>Eukaryota</taxon>
        <taxon>Fungi</taxon>
        <taxon>Dikarya</taxon>
        <taxon>Ascomycota</taxon>
        <taxon>Pezizomycotina</taxon>
        <taxon>Dothideomycetes</taxon>
        <taxon>Dothideomycetidae</taxon>
        <taxon>Mycosphaerellales</taxon>
        <taxon>Mycosphaerellaceae</taxon>
        <taxon>Zasmidium</taxon>
    </lineage>
</organism>
<comment type="similarity">
    <text evidence="2 6">Belongs to the cytochrome P450 family.</text>
</comment>
<dbReference type="InterPro" id="IPR017972">
    <property type="entry name" value="Cyt_P450_CS"/>
</dbReference>
<dbReference type="Gene3D" id="1.10.630.10">
    <property type="entry name" value="Cytochrome P450"/>
    <property type="match status" value="1"/>
</dbReference>
<dbReference type="PROSITE" id="PS00086">
    <property type="entry name" value="CYTOCHROME_P450"/>
    <property type="match status" value="1"/>
</dbReference>
<evidence type="ECO:0000256" key="2">
    <source>
        <dbReference type="ARBA" id="ARBA00010617"/>
    </source>
</evidence>
<keyword evidence="3 6" id="KW-0479">Metal-binding</keyword>
<sequence length="514" mass="58406">MELNSTLTPSAFDYVAPTLDLAKDASTINRALVAVLVVFMMSIGLYSSTRKRGPDLSHIPVLLKGLSAAKQRNEYRNNAKCVLQQGYEQYNKAGKPFQLQTSDGTMVVLNARQNDEVCSMPDRVVDSQEPRARILEKDYTHYKESDAVVIRTIKTHLSTRLHWSTIPVYDHILPIVAAASTRIFVGEELAANEEWLSCAIDYTVQMMTVAMTLKRMPSLLLPMIYRFLPAYQKLGRIRKASIRLLKPIVQARREAMETPDGQEGADNMLQWTLNERVKKQFHDKDYELLAHFQLELALAATHTTSMALTQILFDLVAWPEYIDILRQEVKEQYAANNFSFKGQFMKGLSKLDSFMRESQRWSPPSYTTTGRDVRHDITLSDGTFLPKDTMVVANAYQINHDAETPHGDTPPNVFDGLRYHNMRDRLIRSGATEKEAGGKYQFVSLTDGSSAFGNGRHACPGRFFAANEIKLLVAKFLMEFDFKMPPGESGRYENDSYERMVFPNSDKTILIKRL</sequence>
<evidence type="ECO:0008006" key="9">
    <source>
        <dbReference type="Google" id="ProtNLM"/>
    </source>
</evidence>
<keyword evidence="6" id="KW-0349">Heme</keyword>
<comment type="caution">
    <text evidence="7">The sequence shown here is derived from an EMBL/GenBank/DDBJ whole genome shotgun (WGS) entry which is preliminary data.</text>
</comment>
<accession>A0ABR0EQU7</accession>
<evidence type="ECO:0000313" key="7">
    <source>
        <dbReference type="EMBL" id="KAK4503568.1"/>
    </source>
</evidence>
<dbReference type="InterPro" id="IPR001128">
    <property type="entry name" value="Cyt_P450"/>
</dbReference>
<dbReference type="PANTHER" id="PTHR46206:SF7">
    <property type="entry name" value="P450, PUTATIVE (EUROFUNG)-RELATED"/>
    <property type="match status" value="1"/>
</dbReference>
<dbReference type="Pfam" id="PF00067">
    <property type="entry name" value="p450"/>
    <property type="match status" value="1"/>
</dbReference>
<name>A0ABR0EQU7_ZASCE</name>
<keyword evidence="5 6" id="KW-0408">Iron</keyword>
<dbReference type="PRINTS" id="PR00465">
    <property type="entry name" value="EP450IV"/>
</dbReference>
<dbReference type="PANTHER" id="PTHR46206">
    <property type="entry name" value="CYTOCHROME P450"/>
    <property type="match status" value="1"/>
</dbReference>
<keyword evidence="4 6" id="KW-0560">Oxidoreductase</keyword>